<feature type="transmembrane region" description="Helical" evidence="2">
    <location>
        <begin position="39"/>
        <end position="62"/>
    </location>
</feature>
<proteinExistence type="predicted"/>
<accession>A0A4R3MEU2</accession>
<evidence type="ECO:0000259" key="3">
    <source>
        <dbReference type="Pfam" id="PF01551"/>
    </source>
</evidence>
<sequence>MFTMKRSLQKKHKKRNKYITMMLIPDPTKKARAIKIPKWISYPILISIIVITISVINMTSYITKLENDLEEQNNLVKQTYLENENHIAEINALHKINEENYQKLESIISSTEDLRQELEKLSEHQQQIDEIFNNVEKTTQIQPSNMSLQLSRVSNPINLTYLSTTKDVNSTSFDDHIGNIEKTLDELSMYLNKEIDVYQQLEEQVEEMIPFWEAYPSILPVDGRVTSNYGWRRNPFGGPGYEFHNGIDLSAYYNTPVKATGKGEVIYVGYDHLYGRMAIIDHGYGIVTKYAHNTSITVKKGEVVKRGDIIAKSGSTGRSTGPHVHYEVLLNGKTQNPINYIYKGE</sequence>
<dbReference type="SUPFAM" id="SSF51261">
    <property type="entry name" value="Duplicated hybrid motif"/>
    <property type="match status" value="1"/>
</dbReference>
<evidence type="ECO:0000313" key="5">
    <source>
        <dbReference type="Proteomes" id="UP000294902"/>
    </source>
</evidence>
<organism evidence="4 5">
    <name type="scientific">Natranaerovirga pectinivora</name>
    <dbReference type="NCBI Taxonomy" id="682400"/>
    <lineage>
        <taxon>Bacteria</taxon>
        <taxon>Bacillati</taxon>
        <taxon>Bacillota</taxon>
        <taxon>Clostridia</taxon>
        <taxon>Lachnospirales</taxon>
        <taxon>Natranaerovirgaceae</taxon>
        <taxon>Natranaerovirga</taxon>
    </lineage>
</organism>
<dbReference type="InterPro" id="IPR050570">
    <property type="entry name" value="Cell_wall_metabolism_enzyme"/>
</dbReference>
<feature type="coiled-coil region" evidence="1">
    <location>
        <begin position="62"/>
        <end position="134"/>
    </location>
</feature>
<dbReference type="Gene3D" id="2.70.70.10">
    <property type="entry name" value="Glucose Permease (Domain IIA)"/>
    <property type="match status" value="1"/>
</dbReference>
<comment type="caution">
    <text evidence="4">The sequence shown here is derived from an EMBL/GenBank/DDBJ whole genome shotgun (WGS) entry which is preliminary data.</text>
</comment>
<dbReference type="AlphaFoldDB" id="A0A4R3MEU2"/>
<keyword evidence="5" id="KW-1185">Reference proteome</keyword>
<dbReference type="GO" id="GO:0004222">
    <property type="term" value="F:metalloendopeptidase activity"/>
    <property type="evidence" value="ECO:0007669"/>
    <property type="project" value="TreeGrafter"/>
</dbReference>
<keyword evidence="1" id="KW-0175">Coiled coil</keyword>
<keyword evidence="2" id="KW-0472">Membrane</keyword>
<name>A0A4R3MEU2_9FIRM</name>
<evidence type="ECO:0000313" key="4">
    <source>
        <dbReference type="EMBL" id="TCT12184.1"/>
    </source>
</evidence>
<feature type="domain" description="M23ase beta-sheet core" evidence="3">
    <location>
        <begin position="243"/>
        <end position="337"/>
    </location>
</feature>
<evidence type="ECO:0000256" key="1">
    <source>
        <dbReference type="SAM" id="Coils"/>
    </source>
</evidence>
<dbReference type="Pfam" id="PF01551">
    <property type="entry name" value="Peptidase_M23"/>
    <property type="match status" value="1"/>
</dbReference>
<reference evidence="4 5" key="1">
    <citation type="submission" date="2019-03" db="EMBL/GenBank/DDBJ databases">
        <title>Genomic Encyclopedia of Type Strains, Phase IV (KMG-IV): sequencing the most valuable type-strain genomes for metagenomic binning, comparative biology and taxonomic classification.</title>
        <authorList>
            <person name="Goeker M."/>
        </authorList>
    </citation>
    <scope>NUCLEOTIDE SEQUENCE [LARGE SCALE GENOMIC DNA]</scope>
    <source>
        <strain evidence="4 5">DSM 24629</strain>
    </source>
</reference>
<keyword evidence="2" id="KW-1133">Transmembrane helix</keyword>
<dbReference type="CDD" id="cd12797">
    <property type="entry name" value="M23_peptidase"/>
    <property type="match status" value="1"/>
</dbReference>
<evidence type="ECO:0000256" key="2">
    <source>
        <dbReference type="SAM" id="Phobius"/>
    </source>
</evidence>
<dbReference type="FunFam" id="2.70.70.10:FF:000006">
    <property type="entry name" value="M23 family peptidase"/>
    <property type="match status" value="1"/>
</dbReference>
<dbReference type="PANTHER" id="PTHR21666:SF286">
    <property type="entry name" value="LIPOPROTEIN NLPD"/>
    <property type="match status" value="1"/>
</dbReference>
<dbReference type="InterPro" id="IPR011055">
    <property type="entry name" value="Dup_hybrid_motif"/>
</dbReference>
<gene>
    <name evidence="4" type="ORF">EDC18_11330</name>
</gene>
<dbReference type="PANTHER" id="PTHR21666">
    <property type="entry name" value="PEPTIDASE-RELATED"/>
    <property type="match status" value="1"/>
</dbReference>
<dbReference type="RefSeq" id="WP_132253917.1">
    <property type="nucleotide sequence ID" value="NZ_SMAL01000013.1"/>
</dbReference>
<keyword evidence="2" id="KW-0812">Transmembrane</keyword>
<protein>
    <submittedName>
        <fullName evidence="4">Peptidase M23-like protein</fullName>
    </submittedName>
</protein>
<dbReference type="Proteomes" id="UP000294902">
    <property type="component" value="Unassembled WGS sequence"/>
</dbReference>
<dbReference type="OrthoDB" id="9814460at2"/>
<dbReference type="EMBL" id="SMAL01000013">
    <property type="protein sequence ID" value="TCT12184.1"/>
    <property type="molecule type" value="Genomic_DNA"/>
</dbReference>
<dbReference type="InterPro" id="IPR016047">
    <property type="entry name" value="M23ase_b-sheet_dom"/>
</dbReference>